<dbReference type="InterPro" id="IPR017850">
    <property type="entry name" value="Alkaline_phosphatase_core_sf"/>
</dbReference>
<accession>A0A6J2WG45</accession>
<dbReference type="AlphaFoldDB" id="A0A6J2WG45"/>
<evidence type="ECO:0000256" key="6">
    <source>
        <dbReference type="SAM" id="Phobius"/>
    </source>
</evidence>
<dbReference type="InterPro" id="IPR050738">
    <property type="entry name" value="Sulfatase"/>
</dbReference>
<dbReference type="GO" id="GO:0005783">
    <property type="term" value="C:endoplasmic reticulum"/>
    <property type="evidence" value="ECO:0007669"/>
    <property type="project" value="UniProtKB-ARBA"/>
</dbReference>
<dbReference type="PANTHER" id="PTHR42693:SF5">
    <property type="entry name" value="ARYLSULFATASE D"/>
    <property type="match status" value="1"/>
</dbReference>
<keyword evidence="6" id="KW-1133">Transmembrane helix</keyword>
<evidence type="ECO:0000313" key="9">
    <source>
        <dbReference type="Proteomes" id="UP000504632"/>
    </source>
</evidence>
<keyword evidence="9" id="KW-1185">Reference proteome</keyword>
<dbReference type="OrthoDB" id="103349at2759"/>
<feature type="domain" description="Sulfatase N-terminal" evidence="8">
    <location>
        <begin position="26"/>
        <end position="411"/>
    </location>
</feature>
<keyword evidence="6" id="KW-0472">Membrane</keyword>
<dbReference type="FunFam" id="3.30.1120.10:FF:000001">
    <property type="entry name" value="Arylsulfatase E"/>
    <property type="match status" value="1"/>
</dbReference>
<comment type="cofactor">
    <cofactor evidence="1">
        <name>Ca(2+)</name>
        <dbReference type="ChEBI" id="CHEBI:29108"/>
    </cofactor>
</comment>
<dbReference type="PROSITE" id="PS00149">
    <property type="entry name" value="SULFATASE_2"/>
    <property type="match status" value="1"/>
</dbReference>
<dbReference type="Proteomes" id="UP000504632">
    <property type="component" value="Chromosome 10"/>
</dbReference>
<feature type="transmembrane region" description="Helical" evidence="6">
    <location>
        <begin position="188"/>
        <end position="208"/>
    </location>
</feature>
<feature type="signal peptide" evidence="7">
    <location>
        <begin position="1"/>
        <end position="20"/>
    </location>
</feature>
<evidence type="ECO:0000256" key="4">
    <source>
        <dbReference type="ARBA" id="ARBA00022801"/>
    </source>
</evidence>
<evidence type="ECO:0000256" key="1">
    <source>
        <dbReference type="ARBA" id="ARBA00001913"/>
    </source>
</evidence>
<dbReference type="CTD" id="347527"/>
<name>A0A6J2WG45_CHACN</name>
<dbReference type="InParanoid" id="A0A6J2WG45"/>
<keyword evidence="3" id="KW-0479">Metal-binding</keyword>
<dbReference type="CDD" id="cd16159">
    <property type="entry name" value="ES"/>
    <property type="match status" value="1"/>
</dbReference>
<dbReference type="Gene3D" id="3.30.1120.10">
    <property type="match status" value="1"/>
</dbReference>
<dbReference type="GeneID" id="115822920"/>
<dbReference type="Pfam" id="PF00884">
    <property type="entry name" value="Sulfatase"/>
    <property type="match status" value="1"/>
</dbReference>
<keyword evidence="6" id="KW-0812">Transmembrane</keyword>
<organism evidence="9 10">
    <name type="scientific">Chanos chanos</name>
    <name type="common">Milkfish</name>
    <name type="synonym">Mugil chanos</name>
    <dbReference type="NCBI Taxonomy" id="29144"/>
    <lineage>
        <taxon>Eukaryota</taxon>
        <taxon>Metazoa</taxon>
        <taxon>Chordata</taxon>
        <taxon>Craniata</taxon>
        <taxon>Vertebrata</taxon>
        <taxon>Euteleostomi</taxon>
        <taxon>Actinopterygii</taxon>
        <taxon>Neopterygii</taxon>
        <taxon>Teleostei</taxon>
        <taxon>Ostariophysi</taxon>
        <taxon>Gonorynchiformes</taxon>
        <taxon>Chanidae</taxon>
        <taxon>Chanos</taxon>
    </lineage>
</organism>
<proteinExistence type="inferred from homology"/>
<keyword evidence="7" id="KW-0732">Signal</keyword>
<feature type="chain" id="PRO_5026908759" evidence="7">
    <location>
        <begin position="21"/>
        <end position="581"/>
    </location>
</feature>
<evidence type="ECO:0000256" key="2">
    <source>
        <dbReference type="ARBA" id="ARBA00008779"/>
    </source>
</evidence>
<dbReference type="Pfam" id="PF14707">
    <property type="entry name" value="Sulfatase_C"/>
    <property type="match status" value="1"/>
</dbReference>
<dbReference type="PROSITE" id="PS00523">
    <property type="entry name" value="SULFATASE_1"/>
    <property type="match status" value="1"/>
</dbReference>
<reference evidence="10" key="1">
    <citation type="submission" date="2025-08" db="UniProtKB">
        <authorList>
            <consortium name="RefSeq"/>
        </authorList>
    </citation>
    <scope>IDENTIFICATION</scope>
</reference>
<gene>
    <name evidence="10" type="primary">arsh</name>
</gene>
<dbReference type="Gene3D" id="3.40.720.10">
    <property type="entry name" value="Alkaline Phosphatase, subunit A"/>
    <property type="match status" value="1"/>
</dbReference>
<evidence type="ECO:0000256" key="5">
    <source>
        <dbReference type="ARBA" id="ARBA00022837"/>
    </source>
</evidence>
<dbReference type="FunFam" id="3.40.720.10:FF:000233">
    <property type="entry name" value="Predicted protein"/>
    <property type="match status" value="1"/>
</dbReference>
<dbReference type="GO" id="GO:0046872">
    <property type="term" value="F:metal ion binding"/>
    <property type="evidence" value="ECO:0007669"/>
    <property type="project" value="UniProtKB-KW"/>
</dbReference>
<dbReference type="InterPro" id="IPR000917">
    <property type="entry name" value="Sulfatase_N"/>
</dbReference>
<keyword evidence="4" id="KW-0378">Hydrolase</keyword>
<dbReference type="Gene3D" id="1.10.287.550">
    <property type="entry name" value="Helix hairpin bin"/>
    <property type="match status" value="1"/>
</dbReference>
<evidence type="ECO:0000256" key="7">
    <source>
        <dbReference type="SAM" id="SignalP"/>
    </source>
</evidence>
<evidence type="ECO:0000313" key="10">
    <source>
        <dbReference type="RefSeq" id="XP_030642737.1"/>
    </source>
</evidence>
<dbReference type="SUPFAM" id="SSF53649">
    <property type="entry name" value="Alkaline phosphatase-like"/>
    <property type="match status" value="1"/>
</dbReference>
<feature type="transmembrane region" description="Helical" evidence="6">
    <location>
        <begin position="215"/>
        <end position="233"/>
    </location>
</feature>
<evidence type="ECO:0000256" key="3">
    <source>
        <dbReference type="ARBA" id="ARBA00022723"/>
    </source>
</evidence>
<dbReference type="InterPro" id="IPR024607">
    <property type="entry name" value="Sulfatase_CS"/>
</dbReference>
<sequence>MEHLCQRLWLLGLLVSFSYSENDSKPNFVLMMVDDLGIGDIGCFGNDTIRTPNIDKLAEDGIKLTQHLSAAPLCTPSRAAFMTGRYALRSGLGSTGRVQVILFLGGSGGLPSNETTFAKLLQKQGYTTGIVGKWHLGVNCEQRNDHCHHPNNHGFDYFYGLPFTHFNDCKPGEGTDVLADLQQALRDLSLMVGLALVTLACVRSLGLLEISGKVLVLLGLLCLLGFSVWYVPFKLLRTWNCILMRNQEVVEQPTNLATLTERLMREAEQFVERNQHKPFLLFFSLAHVHTPLFVSPDFAGKSKHGLYGDNVEEVDWMIGRMVKVIDRLGLSEKTLMYFTSDHGGHIEDADERGQKGGWNGIYRGGKAMGGWEGGIRVPGIFRWPGRLPAGRVIDEPTSLMDVYPTLVKLAGGELPQDRVIDGHDLMPLLEGRTERSEHEFMFHYCGMYLNAVRWHPPGSGSVFKAHLFTPNFSPPGAGGCYDTKVCLCHRGFVTYHDPPLLFDLSDDPSESRPLSAETEPRYAEVLRQVAGAIEKHRQTLLPVQNQLTWSNILWKPWLQPCCGTFPFCSCAEANSTSAPAG</sequence>
<dbReference type="GO" id="GO:0004065">
    <property type="term" value="F:arylsulfatase activity"/>
    <property type="evidence" value="ECO:0007669"/>
    <property type="project" value="TreeGrafter"/>
</dbReference>
<evidence type="ECO:0000259" key="8">
    <source>
        <dbReference type="Pfam" id="PF00884"/>
    </source>
</evidence>
<dbReference type="RefSeq" id="XP_030642737.1">
    <property type="nucleotide sequence ID" value="XM_030786877.1"/>
</dbReference>
<protein>
    <submittedName>
        <fullName evidence="10">Arylsulfatase D</fullName>
    </submittedName>
</protein>
<dbReference type="PANTHER" id="PTHR42693">
    <property type="entry name" value="ARYLSULFATASE FAMILY MEMBER"/>
    <property type="match status" value="1"/>
</dbReference>
<keyword evidence="5" id="KW-0106">Calcium</keyword>
<comment type="similarity">
    <text evidence="2">Belongs to the sulfatase family.</text>
</comment>